<proteinExistence type="predicted"/>
<dbReference type="EMBL" id="JAFLEQ010000014">
    <property type="protein sequence ID" value="MBN9644436.1"/>
    <property type="molecule type" value="Genomic_DNA"/>
</dbReference>
<comment type="caution">
    <text evidence="1">The sequence shown here is derived from an EMBL/GenBank/DDBJ whole genome shotgun (WGS) entry which is preliminary data.</text>
</comment>
<evidence type="ECO:0000313" key="1">
    <source>
        <dbReference type="EMBL" id="MBN9644436.1"/>
    </source>
</evidence>
<dbReference type="AlphaFoldDB" id="A0A939IVP1"/>
<evidence type="ECO:0000313" key="2">
    <source>
        <dbReference type="Proteomes" id="UP000664332"/>
    </source>
</evidence>
<reference evidence="1" key="1">
    <citation type="submission" date="2021-03" db="EMBL/GenBank/DDBJ databases">
        <authorList>
            <person name="Sun Q."/>
        </authorList>
    </citation>
    <scope>NUCLEOTIDE SEQUENCE</scope>
    <source>
        <strain evidence="1">CCM 8862</strain>
    </source>
</reference>
<organism evidence="1 2">
    <name type="scientific">Corynebacterium mendelii</name>
    <dbReference type="NCBI Taxonomy" id="2765362"/>
    <lineage>
        <taxon>Bacteria</taxon>
        <taxon>Bacillati</taxon>
        <taxon>Actinomycetota</taxon>
        <taxon>Actinomycetes</taxon>
        <taxon>Mycobacteriales</taxon>
        <taxon>Corynebacteriaceae</taxon>
        <taxon>Corynebacterium</taxon>
    </lineage>
</organism>
<name>A0A939IVP1_9CORY</name>
<keyword evidence="2" id="KW-1185">Reference proteome</keyword>
<dbReference type="RefSeq" id="WP_207278929.1">
    <property type="nucleotide sequence ID" value="NZ_JAFLEQ010000014.1"/>
</dbReference>
<sequence>METNSTTQSPSTERTFTVQILNPVSNLGINSGFLPIPNKGPGFSAVNNIGRLTGFIEIRNLVPIIDNCTLDSNPRFSRRGEVTDEIEETIALTPELLPFKSKGILMAVPSVVSLDRNRVSLTIENPMAEGILDGGHNALAAGLSLLRKTSMDRKEFNKIKTWKDLKQAWGQFADELDAIRRDPDENKALMPLEILFPANPDDESCVAYFNEHLLEVCAARNNNVQLAPTTTANQEGLLDPLKQVLAGCGVTERIQWKTNGEGTIAVPDVTALAWIPLSAIDLPVDDDGMQVTALTGRSAYAQKGLAFKRYKKLMSCRAVSSAKNNDYQREVDNEQVWAAHELLPDIVRAYDYIQCNFAEAYNATGGKFGRITSVQAVNKGKSPKSSKFFGKPVATDVPLGFLMPVVFALRVLITQDQKTKLPMWRDNMDPVAFLEEHLAEIVKEMRGLYESFNFDPQKVGKENHSYSAAEAAVKNIYMSAMLGM</sequence>
<gene>
    <name evidence="1" type="ORF">JZY06_07405</name>
</gene>
<dbReference type="Proteomes" id="UP000664332">
    <property type="component" value="Unassembled WGS sequence"/>
</dbReference>
<accession>A0A939IVP1</accession>
<protein>
    <submittedName>
        <fullName evidence="1">Uncharacterized protein</fullName>
    </submittedName>
</protein>